<evidence type="ECO:0000256" key="1">
    <source>
        <dbReference type="SAM" id="MobiDB-lite"/>
    </source>
</evidence>
<gene>
    <name evidence="3" type="ORF">EW026_g2853</name>
</gene>
<evidence type="ECO:0000313" key="3">
    <source>
        <dbReference type="EMBL" id="THG99520.1"/>
    </source>
</evidence>
<organism evidence="3 4">
    <name type="scientific">Hermanssonia centrifuga</name>
    <dbReference type="NCBI Taxonomy" id="98765"/>
    <lineage>
        <taxon>Eukaryota</taxon>
        <taxon>Fungi</taxon>
        <taxon>Dikarya</taxon>
        <taxon>Basidiomycota</taxon>
        <taxon>Agaricomycotina</taxon>
        <taxon>Agaricomycetes</taxon>
        <taxon>Polyporales</taxon>
        <taxon>Meruliaceae</taxon>
        <taxon>Hermanssonia</taxon>
    </lineage>
</organism>
<protein>
    <submittedName>
        <fullName evidence="3">Uncharacterized protein</fullName>
    </submittedName>
</protein>
<keyword evidence="4" id="KW-1185">Reference proteome</keyword>
<evidence type="ECO:0000256" key="2">
    <source>
        <dbReference type="SAM" id="Phobius"/>
    </source>
</evidence>
<sequence length="65" mass="6393">MQNEVSQTCGASFIDGSSPSDVSETANTATQADTTSNGSPAQGMSVFGVALSSLFAASSAFALLA</sequence>
<accession>A0A4S4KN15</accession>
<keyword evidence="2" id="KW-0472">Membrane</keyword>
<proteinExistence type="predicted"/>
<name>A0A4S4KN15_9APHY</name>
<evidence type="ECO:0000313" key="4">
    <source>
        <dbReference type="Proteomes" id="UP000309038"/>
    </source>
</evidence>
<keyword evidence="2" id="KW-0812">Transmembrane</keyword>
<reference evidence="3 4" key="1">
    <citation type="submission" date="2019-02" db="EMBL/GenBank/DDBJ databases">
        <title>Genome sequencing of the rare red list fungi Phlebia centrifuga.</title>
        <authorList>
            <person name="Buettner E."/>
            <person name="Kellner H."/>
        </authorList>
    </citation>
    <scope>NUCLEOTIDE SEQUENCE [LARGE SCALE GENOMIC DNA]</scope>
    <source>
        <strain evidence="3 4">DSM 108282</strain>
    </source>
</reference>
<comment type="caution">
    <text evidence="3">The sequence shown here is derived from an EMBL/GenBank/DDBJ whole genome shotgun (WGS) entry which is preliminary data.</text>
</comment>
<dbReference type="Proteomes" id="UP000309038">
    <property type="component" value="Unassembled WGS sequence"/>
</dbReference>
<feature type="transmembrane region" description="Helical" evidence="2">
    <location>
        <begin position="44"/>
        <end position="64"/>
    </location>
</feature>
<keyword evidence="2" id="KW-1133">Transmembrane helix</keyword>
<feature type="region of interest" description="Disordered" evidence="1">
    <location>
        <begin position="1"/>
        <end position="40"/>
    </location>
</feature>
<dbReference type="EMBL" id="SGPJ01000077">
    <property type="protein sequence ID" value="THG99520.1"/>
    <property type="molecule type" value="Genomic_DNA"/>
</dbReference>
<dbReference type="AlphaFoldDB" id="A0A4S4KN15"/>